<dbReference type="Proteomes" id="UP000318336">
    <property type="component" value="Unassembled WGS sequence"/>
</dbReference>
<keyword evidence="2" id="KW-0808">Transferase</keyword>
<dbReference type="SUPFAM" id="SSF53335">
    <property type="entry name" value="S-adenosyl-L-methionine-dependent methyltransferases"/>
    <property type="match status" value="1"/>
</dbReference>
<dbReference type="OrthoDB" id="9801609at2"/>
<comment type="caution">
    <text evidence="2">The sequence shown here is derived from an EMBL/GenBank/DDBJ whole genome shotgun (WGS) entry which is preliminary data.</text>
</comment>
<organism evidence="2 3">
    <name type="scientific">Barrientosiimonas humi</name>
    <dbReference type="NCBI Taxonomy" id="999931"/>
    <lineage>
        <taxon>Bacteria</taxon>
        <taxon>Bacillati</taxon>
        <taxon>Actinomycetota</taxon>
        <taxon>Actinomycetes</taxon>
        <taxon>Micrococcales</taxon>
        <taxon>Dermacoccaceae</taxon>
        <taxon>Barrientosiimonas</taxon>
    </lineage>
</organism>
<protein>
    <submittedName>
        <fullName evidence="2">Methyltransferase family protein</fullName>
    </submittedName>
</protein>
<dbReference type="InterPro" id="IPR041698">
    <property type="entry name" value="Methyltransf_25"/>
</dbReference>
<sequence>MSEHLSPRAEQRPDLRTARRAARRLLADARAGDLTAVARLHRPHSPVLLSDAQHALAREAGYDSWAALVRDAESFAPAELATIPWERVRAVTVVCLPQPGRVMLYRDGERWVAPRGSLLRGEDPWDDAVLRIPLQAMGFRRQGTHAYAIDDARRHVAFWVDGSLYTGAKPHRRDAETRTLTIAEAARLLTQQGDGALARLVEAAGEDQDAMTYDRHKRDLRRTLTGAYLRSSTHAGGSGFGGDEDDWRDARSGLAAALDGLADDLGRPGLPVTLLDLGSANGHLAASMVTWGAERGVLVEPHGVDISPELVERARELNPQWSQRFWVGDALDWRHPEGQRFDLVHLLLDVLPAGLHAAAITNALASTTPGGRLLVSCYDPRPECSAQIHVTRAGHAVAGRTPVRARRATGRPYGSPSVWITAP</sequence>
<evidence type="ECO:0000259" key="1">
    <source>
        <dbReference type="Pfam" id="PF13649"/>
    </source>
</evidence>
<dbReference type="GO" id="GO:0008168">
    <property type="term" value="F:methyltransferase activity"/>
    <property type="evidence" value="ECO:0007669"/>
    <property type="project" value="UniProtKB-KW"/>
</dbReference>
<dbReference type="InterPro" id="IPR029063">
    <property type="entry name" value="SAM-dependent_MTases_sf"/>
</dbReference>
<dbReference type="GO" id="GO:0032259">
    <property type="term" value="P:methylation"/>
    <property type="evidence" value="ECO:0007669"/>
    <property type="project" value="UniProtKB-KW"/>
</dbReference>
<dbReference type="Gene3D" id="3.40.50.150">
    <property type="entry name" value="Vaccinia Virus protein VP39"/>
    <property type="match status" value="1"/>
</dbReference>
<evidence type="ECO:0000313" key="2">
    <source>
        <dbReference type="EMBL" id="TQL32768.1"/>
    </source>
</evidence>
<gene>
    <name evidence="2" type="ORF">FB554_0900</name>
</gene>
<reference evidence="2 3" key="1">
    <citation type="submission" date="2019-06" db="EMBL/GenBank/DDBJ databases">
        <title>Sequencing the genomes of 1000 actinobacteria strains.</title>
        <authorList>
            <person name="Klenk H.-P."/>
        </authorList>
    </citation>
    <scope>NUCLEOTIDE SEQUENCE [LARGE SCALE GENOMIC DNA]</scope>
    <source>
        <strain evidence="2 3">DSM 24617</strain>
    </source>
</reference>
<name>A0A542XAA3_9MICO</name>
<feature type="domain" description="Methyltransferase" evidence="1">
    <location>
        <begin position="275"/>
        <end position="371"/>
    </location>
</feature>
<dbReference type="CDD" id="cd02440">
    <property type="entry name" value="AdoMet_MTases"/>
    <property type="match status" value="1"/>
</dbReference>
<keyword evidence="2" id="KW-0489">Methyltransferase</keyword>
<keyword evidence="3" id="KW-1185">Reference proteome</keyword>
<dbReference type="EMBL" id="VFOK01000001">
    <property type="protein sequence ID" value="TQL32768.1"/>
    <property type="molecule type" value="Genomic_DNA"/>
</dbReference>
<evidence type="ECO:0000313" key="3">
    <source>
        <dbReference type="Proteomes" id="UP000318336"/>
    </source>
</evidence>
<dbReference type="Pfam" id="PF13649">
    <property type="entry name" value="Methyltransf_25"/>
    <property type="match status" value="1"/>
</dbReference>
<dbReference type="RefSeq" id="WP_142004831.1">
    <property type="nucleotide sequence ID" value="NZ_CAJTBP010000001.1"/>
</dbReference>
<dbReference type="AlphaFoldDB" id="A0A542XAA3"/>
<accession>A0A542XAA3</accession>
<proteinExistence type="predicted"/>